<feature type="domain" description="EAL" evidence="1">
    <location>
        <begin position="14"/>
        <end position="256"/>
    </location>
</feature>
<keyword evidence="3" id="KW-1185">Reference proteome</keyword>
<dbReference type="InterPro" id="IPR050706">
    <property type="entry name" value="Cyclic-di-GMP_PDE-like"/>
</dbReference>
<proteinExistence type="predicted"/>
<dbReference type="Pfam" id="PF00563">
    <property type="entry name" value="EAL"/>
    <property type="match status" value="1"/>
</dbReference>
<dbReference type="RefSeq" id="WP_183340124.1">
    <property type="nucleotide sequence ID" value="NZ_JACHNU010000001.1"/>
</dbReference>
<dbReference type="SUPFAM" id="SSF141868">
    <property type="entry name" value="EAL domain-like"/>
    <property type="match status" value="1"/>
</dbReference>
<protein>
    <submittedName>
        <fullName evidence="2">EAL domain-containing protein (Putative c-di-GMP-specific phosphodiesterase class I)</fullName>
    </submittedName>
</protein>
<dbReference type="PANTHER" id="PTHR33121:SF76">
    <property type="entry name" value="SIGNALING PROTEIN"/>
    <property type="match status" value="1"/>
</dbReference>
<dbReference type="PANTHER" id="PTHR33121">
    <property type="entry name" value="CYCLIC DI-GMP PHOSPHODIESTERASE PDEF"/>
    <property type="match status" value="1"/>
</dbReference>
<evidence type="ECO:0000313" key="2">
    <source>
        <dbReference type="EMBL" id="MBB4661721.1"/>
    </source>
</evidence>
<dbReference type="GO" id="GO:0071111">
    <property type="term" value="F:cyclic-guanylate-specific phosphodiesterase activity"/>
    <property type="evidence" value="ECO:0007669"/>
    <property type="project" value="InterPro"/>
</dbReference>
<evidence type="ECO:0000313" key="3">
    <source>
        <dbReference type="Proteomes" id="UP000585272"/>
    </source>
</evidence>
<dbReference type="PROSITE" id="PS50883">
    <property type="entry name" value="EAL"/>
    <property type="match status" value="1"/>
</dbReference>
<dbReference type="CDD" id="cd01948">
    <property type="entry name" value="EAL"/>
    <property type="match status" value="1"/>
</dbReference>
<dbReference type="Proteomes" id="UP000585272">
    <property type="component" value="Unassembled WGS sequence"/>
</dbReference>
<dbReference type="InterPro" id="IPR001633">
    <property type="entry name" value="EAL_dom"/>
</dbReference>
<name>A0A840IBU7_9ACTN</name>
<organism evidence="2 3">
    <name type="scientific">Conexibacter arvalis</name>
    <dbReference type="NCBI Taxonomy" id="912552"/>
    <lineage>
        <taxon>Bacteria</taxon>
        <taxon>Bacillati</taxon>
        <taxon>Actinomycetota</taxon>
        <taxon>Thermoleophilia</taxon>
        <taxon>Solirubrobacterales</taxon>
        <taxon>Conexibacteraceae</taxon>
        <taxon>Conexibacter</taxon>
    </lineage>
</organism>
<dbReference type="EMBL" id="JACHNU010000001">
    <property type="protein sequence ID" value="MBB4661721.1"/>
    <property type="molecule type" value="Genomic_DNA"/>
</dbReference>
<dbReference type="SMART" id="SM00052">
    <property type="entry name" value="EAL"/>
    <property type="match status" value="1"/>
</dbReference>
<dbReference type="AlphaFoldDB" id="A0A840IBU7"/>
<dbReference type="Gene3D" id="3.20.20.450">
    <property type="entry name" value="EAL domain"/>
    <property type="match status" value="1"/>
</dbReference>
<dbReference type="InterPro" id="IPR035919">
    <property type="entry name" value="EAL_sf"/>
</dbReference>
<comment type="caution">
    <text evidence="2">The sequence shown here is derived from an EMBL/GenBank/DDBJ whole genome shotgun (WGS) entry which is preliminary data.</text>
</comment>
<accession>A0A840IBU7</accession>
<sequence>MAGIDGAGRRPVESDADAVAISHLIDRRGRCRLAFEPIADLARGVVCGYEAQARFPQAMSRERWAREAGEHGLERDLDAFVVGSVIAAREMLPDDCFLSFDLPIDRLLGERVQRVLRDAGRLDRLVVELAAGSAAVEERDLLEAIRRLRDDGATIAVDGVGNGHATLRQIAVLRPEFVKLDPRLVDDMHRDDAKFVIVDTLGHLASQLDAWVVAQGVTRIEELDALMRLRTPLAQGSLIGVRAKTLTSVGFPLASYVRERGGAATEPGVLVALLERPRAVEAETERAQLAALFAGDPGLLHLPLVDARRRPVGLLSRAAFERGERPVGELLVVSPAARVPEVAQRAVLRPPATRFDPAVCCDGRGRYIGLVRIERLVAALALAHEAEPVAAG</sequence>
<gene>
    <name evidence="2" type="ORF">BDZ31_001294</name>
</gene>
<reference evidence="2 3" key="1">
    <citation type="submission" date="2020-08" db="EMBL/GenBank/DDBJ databases">
        <title>Genomic Encyclopedia of Archaeal and Bacterial Type Strains, Phase II (KMG-II): from individual species to whole genera.</title>
        <authorList>
            <person name="Goeker M."/>
        </authorList>
    </citation>
    <scope>NUCLEOTIDE SEQUENCE [LARGE SCALE GENOMIC DNA]</scope>
    <source>
        <strain evidence="2 3">DSM 23288</strain>
    </source>
</reference>
<evidence type="ECO:0000259" key="1">
    <source>
        <dbReference type="PROSITE" id="PS50883"/>
    </source>
</evidence>